<comment type="caution">
    <text evidence="3">The sequence shown here is derived from an EMBL/GenBank/DDBJ whole genome shotgun (WGS) entry which is preliminary data.</text>
</comment>
<evidence type="ECO:0000256" key="2">
    <source>
        <dbReference type="SAM" id="MobiDB-lite"/>
    </source>
</evidence>
<dbReference type="AlphaFoldDB" id="A0AAN6PRV7"/>
<name>A0AAN6PRV7_9PEZI</name>
<evidence type="ECO:0000256" key="1">
    <source>
        <dbReference type="SAM" id="Coils"/>
    </source>
</evidence>
<keyword evidence="4" id="KW-1185">Reference proteome</keyword>
<proteinExistence type="predicted"/>
<reference evidence="3" key="1">
    <citation type="journal article" date="2023" name="Mol. Phylogenet. Evol.">
        <title>Genome-scale phylogeny and comparative genomics of the fungal order Sordariales.</title>
        <authorList>
            <person name="Hensen N."/>
            <person name="Bonometti L."/>
            <person name="Westerberg I."/>
            <person name="Brannstrom I.O."/>
            <person name="Guillou S."/>
            <person name="Cros-Aarteil S."/>
            <person name="Calhoun S."/>
            <person name="Haridas S."/>
            <person name="Kuo A."/>
            <person name="Mondo S."/>
            <person name="Pangilinan J."/>
            <person name="Riley R."/>
            <person name="LaButti K."/>
            <person name="Andreopoulos B."/>
            <person name="Lipzen A."/>
            <person name="Chen C."/>
            <person name="Yan M."/>
            <person name="Daum C."/>
            <person name="Ng V."/>
            <person name="Clum A."/>
            <person name="Steindorff A."/>
            <person name="Ohm R.A."/>
            <person name="Martin F."/>
            <person name="Silar P."/>
            <person name="Natvig D.O."/>
            <person name="Lalanne C."/>
            <person name="Gautier V."/>
            <person name="Ament-Velasquez S.L."/>
            <person name="Kruys A."/>
            <person name="Hutchinson M.I."/>
            <person name="Powell A.J."/>
            <person name="Barry K."/>
            <person name="Miller A.N."/>
            <person name="Grigoriev I.V."/>
            <person name="Debuchy R."/>
            <person name="Gladieux P."/>
            <person name="Hiltunen Thoren M."/>
            <person name="Johannesson H."/>
        </authorList>
    </citation>
    <scope>NUCLEOTIDE SEQUENCE</scope>
    <source>
        <strain evidence="3">CBS 757.83</strain>
    </source>
</reference>
<evidence type="ECO:0000313" key="4">
    <source>
        <dbReference type="Proteomes" id="UP001305647"/>
    </source>
</evidence>
<reference evidence="3" key="2">
    <citation type="submission" date="2023-05" db="EMBL/GenBank/DDBJ databases">
        <authorList>
            <consortium name="Lawrence Berkeley National Laboratory"/>
            <person name="Steindorff A."/>
            <person name="Hensen N."/>
            <person name="Bonometti L."/>
            <person name="Westerberg I."/>
            <person name="Brannstrom I.O."/>
            <person name="Guillou S."/>
            <person name="Cros-Aarteil S."/>
            <person name="Calhoun S."/>
            <person name="Haridas S."/>
            <person name="Kuo A."/>
            <person name="Mondo S."/>
            <person name="Pangilinan J."/>
            <person name="Riley R."/>
            <person name="Labutti K."/>
            <person name="Andreopoulos B."/>
            <person name="Lipzen A."/>
            <person name="Chen C."/>
            <person name="Yanf M."/>
            <person name="Daum C."/>
            <person name="Ng V."/>
            <person name="Clum A."/>
            <person name="Ohm R."/>
            <person name="Martin F."/>
            <person name="Silar P."/>
            <person name="Natvig D."/>
            <person name="Lalanne C."/>
            <person name="Gautier V."/>
            <person name="Ament-Velasquez S.L."/>
            <person name="Kruys A."/>
            <person name="Hutchinson M.I."/>
            <person name="Powell A.J."/>
            <person name="Barry K."/>
            <person name="Miller A.N."/>
            <person name="Grigoriev I.V."/>
            <person name="Debuchy R."/>
            <person name="Gladieux P."/>
            <person name="Thoren M.H."/>
            <person name="Johannesson H."/>
        </authorList>
    </citation>
    <scope>NUCLEOTIDE SEQUENCE</scope>
    <source>
        <strain evidence="3">CBS 757.83</strain>
    </source>
</reference>
<dbReference type="EMBL" id="MU863768">
    <property type="protein sequence ID" value="KAK4095871.1"/>
    <property type="molecule type" value="Genomic_DNA"/>
</dbReference>
<organism evidence="3 4">
    <name type="scientific">Parathielavia hyrcaniae</name>
    <dbReference type="NCBI Taxonomy" id="113614"/>
    <lineage>
        <taxon>Eukaryota</taxon>
        <taxon>Fungi</taxon>
        <taxon>Dikarya</taxon>
        <taxon>Ascomycota</taxon>
        <taxon>Pezizomycotina</taxon>
        <taxon>Sordariomycetes</taxon>
        <taxon>Sordariomycetidae</taxon>
        <taxon>Sordariales</taxon>
        <taxon>Chaetomiaceae</taxon>
        <taxon>Parathielavia</taxon>
    </lineage>
</organism>
<protein>
    <submittedName>
        <fullName evidence="3">Uncharacterized protein</fullName>
    </submittedName>
</protein>
<keyword evidence="1" id="KW-0175">Coiled coil</keyword>
<feature type="region of interest" description="Disordered" evidence="2">
    <location>
        <begin position="160"/>
        <end position="207"/>
    </location>
</feature>
<sequence length="207" mass="22157">MPCSWCFRRNLACRMAAGSSRCSECVRRGRSCDGSSVASALTKLMSEQKRVEEEEADAEETLFVLQTQLQTAVGRLARLRRQKRFLKERGSELFRRGVQSLEELEEEDRRLEASEARVTADIQSFGIPDPSTDWSAFSLSFSEVDLAALSAQPVVAPGFVRPSLGHESSADIGPSFSPSSGVLAGPPGVDQGSSGGTPPVSQGSGGS</sequence>
<feature type="coiled-coil region" evidence="1">
    <location>
        <begin position="37"/>
        <end position="121"/>
    </location>
</feature>
<dbReference type="Proteomes" id="UP001305647">
    <property type="component" value="Unassembled WGS sequence"/>
</dbReference>
<gene>
    <name evidence="3" type="ORF">N658DRAFT_502222</name>
</gene>
<accession>A0AAN6PRV7</accession>
<evidence type="ECO:0000313" key="3">
    <source>
        <dbReference type="EMBL" id="KAK4095871.1"/>
    </source>
</evidence>